<dbReference type="PANTHER" id="PTHR11365">
    <property type="entry name" value="5-OXOPROLINASE RELATED"/>
    <property type="match status" value="1"/>
</dbReference>
<sequence length="123" mass="13668">DYIQLSTTVATNALLERNGHGHTLLITKGFKDLLIGNQFRPKIFDLNIRRPKPLYDSAFEIDEKLVGCTGDPKAEEHAVVFDEDGKVRKGCTGKGRGAVGQAEAPGESRRRQRRGCQSDEETR</sequence>
<dbReference type="GO" id="GO:0006749">
    <property type="term" value="P:glutathione metabolic process"/>
    <property type="evidence" value="ECO:0007669"/>
    <property type="project" value="TreeGrafter"/>
</dbReference>
<dbReference type="AlphaFoldDB" id="A0A4S8LSE0"/>
<dbReference type="GO" id="GO:0005829">
    <property type="term" value="C:cytosol"/>
    <property type="evidence" value="ECO:0007669"/>
    <property type="project" value="TreeGrafter"/>
</dbReference>
<keyword evidence="4" id="KW-1185">Reference proteome</keyword>
<feature type="domain" description="Hydantoinase/oxoprolinase N-terminal" evidence="2">
    <location>
        <begin position="2"/>
        <end position="65"/>
    </location>
</feature>
<dbReference type="GO" id="GO:0017168">
    <property type="term" value="F:5-oxoprolinase (ATP-hydrolyzing) activity"/>
    <property type="evidence" value="ECO:0007669"/>
    <property type="project" value="TreeGrafter"/>
</dbReference>
<evidence type="ECO:0000259" key="2">
    <source>
        <dbReference type="Pfam" id="PF05378"/>
    </source>
</evidence>
<reference evidence="3 4" key="1">
    <citation type="journal article" date="2019" name="Nat. Ecol. Evol.">
        <title>Megaphylogeny resolves global patterns of mushroom evolution.</title>
        <authorList>
            <person name="Varga T."/>
            <person name="Krizsan K."/>
            <person name="Foldi C."/>
            <person name="Dima B."/>
            <person name="Sanchez-Garcia M."/>
            <person name="Sanchez-Ramirez S."/>
            <person name="Szollosi G.J."/>
            <person name="Szarkandi J.G."/>
            <person name="Papp V."/>
            <person name="Albert L."/>
            <person name="Andreopoulos W."/>
            <person name="Angelini C."/>
            <person name="Antonin V."/>
            <person name="Barry K.W."/>
            <person name="Bougher N.L."/>
            <person name="Buchanan P."/>
            <person name="Buyck B."/>
            <person name="Bense V."/>
            <person name="Catcheside P."/>
            <person name="Chovatia M."/>
            <person name="Cooper J."/>
            <person name="Damon W."/>
            <person name="Desjardin D."/>
            <person name="Finy P."/>
            <person name="Geml J."/>
            <person name="Haridas S."/>
            <person name="Hughes K."/>
            <person name="Justo A."/>
            <person name="Karasinski D."/>
            <person name="Kautmanova I."/>
            <person name="Kiss B."/>
            <person name="Kocsube S."/>
            <person name="Kotiranta H."/>
            <person name="LaButti K.M."/>
            <person name="Lechner B.E."/>
            <person name="Liimatainen K."/>
            <person name="Lipzen A."/>
            <person name="Lukacs Z."/>
            <person name="Mihaltcheva S."/>
            <person name="Morgado L.N."/>
            <person name="Niskanen T."/>
            <person name="Noordeloos M.E."/>
            <person name="Ohm R.A."/>
            <person name="Ortiz-Santana B."/>
            <person name="Ovrebo C."/>
            <person name="Racz N."/>
            <person name="Riley R."/>
            <person name="Savchenko A."/>
            <person name="Shiryaev A."/>
            <person name="Soop K."/>
            <person name="Spirin V."/>
            <person name="Szebenyi C."/>
            <person name="Tomsovsky M."/>
            <person name="Tulloss R.E."/>
            <person name="Uehling J."/>
            <person name="Grigoriev I.V."/>
            <person name="Vagvolgyi C."/>
            <person name="Papp T."/>
            <person name="Martin F.M."/>
            <person name="Miettinen O."/>
            <person name="Hibbett D.S."/>
            <person name="Nagy L.G."/>
        </authorList>
    </citation>
    <scope>NUCLEOTIDE SEQUENCE [LARGE SCALE GENOMIC DNA]</scope>
    <source>
        <strain evidence="3 4">CBS 962.96</strain>
    </source>
</reference>
<dbReference type="EMBL" id="ML179280">
    <property type="protein sequence ID" value="THU92416.1"/>
    <property type="molecule type" value="Genomic_DNA"/>
</dbReference>
<feature type="non-terminal residue" evidence="3">
    <location>
        <position position="1"/>
    </location>
</feature>
<dbReference type="Pfam" id="PF05378">
    <property type="entry name" value="Hydant_A_N"/>
    <property type="match status" value="1"/>
</dbReference>
<gene>
    <name evidence="3" type="ORF">K435DRAFT_672118</name>
</gene>
<organism evidence="3 4">
    <name type="scientific">Dendrothele bispora (strain CBS 962.96)</name>
    <dbReference type="NCBI Taxonomy" id="1314807"/>
    <lineage>
        <taxon>Eukaryota</taxon>
        <taxon>Fungi</taxon>
        <taxon>Dikarya</taxon>
        <taxon>Basidiomycota</taxon>
        <taxon>Agaricomycotina</taxon>
        <taxon>Agaricomycetes</taxon>
        <taxon>Agaricomycetidae</taxon>
        <taxon>Agaricales</taxon>
        <taxon>Agaricales incertae sedis</taxon>
        <taxon>Dendrothele</taxon>
    </lineage>
</organism>
<dbReference type="InterPro" id="IPR008040">
    <property type="entry name" value="Hydant_A_N"/>
</dbReference>
<dbReference type="InterPro" id="IPR045079">
    <property type="entry name" value="Oxoprolinase-like"/>
</dbReference>
<feature type="region of interest" description="Disordered" evidence="1">
    <location>
        <begin position="87"/>
        <end position="123"/>
    </location>
</feature>
<proteinExistence type="predicted"/>
<dbReference type="PANTHER" id="PTHR11365:SF2">
    <property type="entry name" value="5-OXOPROLINASE"/>
    <property type="match status" value="1"/>
</dbReference>
<evidence type="ECO:0000256" key="1">
    <source>
        <dbReference type="SAM" id="MobiDB-lite"/>
    </source>
</evidence>
<evidence type="ECO:0000313" key="3">
    <source>
        <dbReference type="EMBL" id="THU92416.1"/>
    </source>
</evidence>
<accession>A0A4S8LSE0</accession>
<dbReference type="OrthoDB" id="3643at2759"/>
<name>A0A4S8LSE0_DENBC</name>
<protein>
    <recommendedName>
        <fullName evidence="2">Hydantoinase/oxoprolinase N-terminal domain-containing protein</fullName>
    </recommendedName>
</protein>
<dbReference type="Proteomes" id="UP000297245">
    <property type="component" value="Unassembled WGS sequence"/>
</dbReference>
<evidence type="ECO:0000313" key="4">
    <source>
        <dbReference type="Proteomes" id="UP000297245"/>
    </source>
</evidence>